<comment type="caution">
    <text evidence="1">The sequence shown here is derived from an EMBL/GenBank/DDBJ whole genome shotgun (WGS) entry which is preliminary data.</text>
</comment>
<proteinExistence type="predicted"/>
<reference evidence="1" key="1">
    <citation type="submission" date="2018-06" db="EMBL/GenBank/DDBJ databases">
        <title>Sequence of the Fusobacterium nucleatum str. 12230 genome.</title>
        <authorList>
            <person name="Navarre W."/>
        </authorList>
    </citation>
    <scope>NUCLEOTIDE SEQUENCE [LARGE SCALE GENOMIC DNA]</scope>
    <source>
        <strain evidence="1">12230</strain>
    </source>
</reference>
<gene>
    <name evidence="1" type="ORF">DNF10_04460</name>
</gene>
<dbReference type="AlphaFoldDB" id="A0A323TWG5"/>
<protein>
    <submittedName>
        <fullName evidence="1">Exotoxin</fullName>
    </submittedName>
</protein>
<name>A0A323TWG5_FUSNU</name>
<evidence type="ECO:0000313" key="1">
    <source>
        <dbReference type="EMBL" id="PZA04854.1"/>
    </source>
</evidence>
<dbReference type="EMBL" id="QKOC01000004">
    <property type="protein sequence ID" value="PZA04854.1"/>
    <property type="molecule type" value="Genomic_DNA"/>
</dbReference>
<sequence>MMKEKMEKNSKKINPNHQNEVDLEVIKFIINYLEENNEEINNVKAFKKASDRLQKLRAEGYYD</sequence>
<accession>A0A323TWG5</accession>
<organism evidence="1">
    <name type="scientific">Fusobacterium nucleatum</name>
    <dbReference type="NCBI Taxonomy" id="851"/>
    <lineage>
        <taxon>Bacteria</taxon>
        <taxon>Fusobacteriati</taxon>
        <taxon>Fusobacteriota</taxon>
        <taxon>Fusobacteriia</taxon>
        <taxon>Fusobacteriales</taxon>
        <taxon>Fusobacteriaceae</taxon>
        <taxon>Fusobacterium</taxon>
    </lineage>
</organism>